<keyword evidence="4" id="KW-0862">Zinc</keyword>
<feature type="region of interest" description="Disordered" evidence="10">
    <location>
        <begin position="217"/>
        <end position="592"/>
    </location>
</feature>
<keyword evidence="5 9" id="KW-0805">Transcription regulation</keyword>
<keyword evidence="2 9" id="KW-0963">Cytoplasm</keyword>
<keyword evidence="7 9" id="KW-0804">Transcription</keyword>
<evidence type="ECO:0000313" key="14">
    <source>
        <dbReference type="Proteomes" id="UP000594262"/>
    </source>
</evidence>
<dbReference type="GO" id="GO:0030509">
    <property type="term" value="P:BMP signaling pathway"/>
    <property type="evidence" value="ECO:0007669"/>
    <property type="project" value="TreeGrafter"/>
</dbReference>
<evidence type="ECO:0000313" key="13">
    <source>
        <dbReference type="EnsemblMetazoa" id="CLYHEMP007882.1"/>
    </source>
</evidence>
<dbReference type="GeneID" id="136811207"/>
<dbReference type="GO" id="GO:0060395">
    <property type="term" value="P:SMAD protein signal transduction"/>
    <property type="evidence" value="ECO:0007669"/>
    <property type="project" value="TreeGrafter"/>
</dbReference>
<dbReference type="PROSITE" id="PS51075">
    <property type="entry name" value="MH1"/>
    <property type="match status" value="1"/>
</dbReference>
<evidence type="ECO:0000259" key="11">
    <source>
        <dbReference type="PROSITE" id="PS51075"/>
    </source>
</evidence>
<comment type="similarity">
    <text evidence="1 9">Belongs to the dwarfin/SMAD family.</text>
</comment>
<evidence type="ECO:0000259" key="12">
    <source>
        <dbReference type="PROSITE" id="PS51076"/>
    </source>
</evidence>
<dbReference type="Pfam" id="PF03165">
    <property type="entry name" value="MH1"/>
    <property type="match status" value="1"/>
</dbReference>
<dbReference type="RefSeq" id="XP_066923922.1">
    <property type="nucleotide sequence ID" value="XM_067067821.1"/>
</dbReference>
<feature type="compositionally biased region" description="Low complexity" evidence="10">
    <location>
        <begin position="485"/>
        <end position="496"/>
    </location>
</feature>
<comment type="subcellular location">
    <subcellularLocation>
        <location evidence="9">Cytoplasm</location>
    </subcellularLocation>
    <subcellularLocation>
        <location evidence="9">Nucleus</location>
    </subcellularLocation>
</comment>
<dbReference type="FunFam" id="3.90.520.10:FF:000002">
    <property type="entry name" value="Mothers against decapentaplegic homolog"/>
    <property type="match status" value="1"/>
</dbReference>
<feature type="compositionally biased region" description="Low complexity" evidence="10">
    <location>
        <begin position="262"/>
        <end position="285"/>
    </location>
</feature>
<keyword evidence="14" id="KW-1185">Reference proteome</keyword>
<evidence type="ECO:0000256" key="4">
    <source>
        <dbReference type="ARBA" id="ARBA00022833"/>
    </source>
</evidence>
<dbReference type="InterPro" id="IPR003619">
    <property type="entry name" value="MAD_homology1_Dwarfin-type"/>
</dbReference>
<feature type="compositionally biased region" description="Polar residues" evidence="10">
    <location>
        <begin position="557"/>
        <end position="566"/>
    </location>
</feature>
<sequence length="821" mass="89268">MAVQAPSSNDACLSIVHSLMCHRQGGESETFAKRAIESLVKKLKEKKDELDALITSITTGGAHPTKCVTIQRTLDGRLQVAGRKGFPHVIYARIWRWPDLHKNELKQAAFCQFAFDLKCESVCINPFHYERVVSPDLSSLSLNAHPSDQSNSMSPTMEDYKSRDIGGGPHPYRGPQGMPPDLANYRPMYPPHLKQELSRSPIHDDGRSQQMAPIQGMSSMHQHGPSGGNKHPHHDPLSPSGQHPMHPDYAPPHMGGSGGPMQGHHSMHPSSHMGPTSPGIHSPHGMGPPPMHAAPPHLSPHPSHSNMTSPAPMDNSRMLPAGARRPSDHFDGYGTPGPDRHSSQSGIPPNTKYQSPLSAGSSYMSPPSAGTPTSNSMTSQSSTRPPTQSQQAPPMNRSDSPVIAQQRGMGSRASIDSVDIKPPPGIQPPPPHAHAHPSQQTPASTSQSPPQHVQQNIQQPSQSTSSTHNHHPSQQQQPPPHHHQQMTSSHQHQHQSLNTIPPSPSGSSQGLPSNSHPSWSVNAPPSSAPTPSPMTPSVDSGRGSVSSVGMNFPAPSPANSLSSGPSFWNPPEPSNRSNYHRPGSQSSHHRNQPPDYWTSIAYYELDQHVGEVFKVPKRFNSVIVDGYVDASGKGGNRFCLGQLSNVHRTEPTEKALLYIGRGIQLDRRGEGDIWVRCLSEQSVFVQSYYLDRQAGRSPGDAVHKIYPQAYIKVFDLRMCYDQMKQQAQAAQAAAAAQVAAVAGGAGPAYSMSHSSASIGVDDLRRLCLLRLSFIKGWGPDYPRQSIKQTPCWIEVHLHRALQLLDEVLHQIPINEPMPSDR</sequence>
<evidence type="ECO:0000256" key="10">
    <source>
        <dbReference type="SAM" id="MobiDB-lite"/>
    </source>
</evidence>
<dbReference type="EnsemblMetazoa" id="CLYHEMT007882.1">
    <property type="protein sequence ID" value="CLYHEMP007882.1"/>
    <property type="gene ID" value="CLYHEMG007882"/>
</dbReference>
<dbReference type="InterPro" id="IPR008984">
    <property type="entry name" value="SMAD_FHA_dom_sf"/>
</dbReference>
<dbReference type="InterPro" id="IPR013790">
    <property type="entry name" value="Dwarfin"/>
</dbReference>
<dbReference type="OrthoDB" id="5875866at2759"/>
<dbReference type="GO" id="GO:0030154">
    <property type="term" value="P:cell differentiation"/>
    <property type="evidence" value="ECO:0007669"/>
    <property type="project" value="TreeGrafter"/>
</dbReference>
<dbReference type="GO" id="GO:0046872">
    <property type="term" value="F:metal ion binding"/>
    <property type="evidence" value="ECO:0007669"/>
    <property type="project" value="UniProtKB-KW"/>
</dbReference>
<feature type="compositionally biased region" description="Pro residues" evidence="10">
    <location>
        <begin position="421"/>
        <end position="432"/>
    </location>
</feature>
<name>A0A7M5WRX6_9CNID</name>
<dbReference type="AlphaFoldDB" id="A0A7M5WRX6"/>
<dbReference type="GO" id="GO:0000981">
    <property type="term" value="F:DNA-binding transcription factor activity, RNA polymerase II-specific"/>
    <property type="evidence" value="ECO:0007669"/>
    <property type="project" value="TreeGrafter"/>
</dbReference>
<dbReference type="Gene3D" id="3.90.520.10">
    <property type="entry name" value="SMAD MH1 domain"/>
    <property type="match status" value="1"/>
</dbReference>
<dbReference type="SUPFAM" id="SSF56366">
    <property type="entry name" value="SMAD MH1 domain"/>
    <property type="match status" value="1"/>
</dbReference>
<evidence type="ECO:0000256" key="7">
    <source>
        <dbReference type="ARBA" id="ARBA00023163"/>
    </source>
</evidence>
<evidence type="ECO:0000256" key="5">
    <source>
        <dbReference type="ARBA" id="ARBA00023015"/>
    </source>
</evidence>
<dbReference type="GO" id="GO:0070411">
    <property type="term" value="F:I-SMAD binding"/>
    <property type="evidence" value="ECO:0007669"/>
    <property type="project" value="TreeGrafter"/>
</dbReference>
<feature type="compositionally biased region" description="Low complexity" evidence="10">
    <location>
        <begin position="505"/>
        <end position="515"/>
    </location>
</feature>
<feature type="domain" description="MH2" evidence="12">
    <location>
        <begin position="597"/>
        <end position="821"/>
    </location>
</feature>
<dbReference type="FunFam" id="2.60.200.10:FF:000002">
    <property type="entry name" value="Mothers against decapentaplegic homolog"/>
    <property type="match status" value="1"/>
</dbReference>
<feature type="compositionally biased region" description="Low complexity" evidence="10">
    <location>
        <begin position="535"/>
        <end position="549"/>
    </location>
</feature>
<proteinExistence type="inferred from homology"/>
<dbReference type="PANTHER" id="PTHR13703:SF45">
    <property type="entry name" value="MOTHERS AGAINST DECAPENTAPLEGIC HOMOLOG"/>
    <property type="match status" value="1"/>
</dbReference>
<dbReference type="Gene3D" id="2.60.200.10">
    <property type="match status" value="1"/>
</dbReference>
<evidence type="ECO:0000256" key="3">
    <source>
        <dbReference type="ARBA" id="ARBA00022723"/>
    </source>
</evidence>
<dbReference type="GO" id="GO:0071144">
    <property type="term" value="C:heteromeric SMAD protein complex"/>
    <property type="evidence" value="ECO:0007669"/>
    <property type="project" value="TreeGrafter"/>
</dbReference>
<feature type="region of interest" description="Disordered" evidence="10">
    <location>
        <begin position="143"/>
        <end position="189"/>
    </location>
</feature>
<keyword evidence="3" id="KW-0479">Metal-binding</keyword>
<evidence type="ECO:0000256" key="1">
    <source>
        <dbReference type="ARBA" id="ARBA00005545"/>
    </source>
</evidence>
<feature type="domain" description="MH1" evidence="11">
    <location>
        <begin position="14"/>
        <end position="138"/>
    </location>
</feature>
<dbReference type="SUPFAM" id="SSF49879">
    <property type="entry name" value="SMAD/FHA domain"/>
    <property type="match status" value="1"/>
</dbReference>
<organism evidence="13 14">
    <name type="scientific">Clytia hemisphaerica</name>
    <dbReference type="NCBI Taxonomy" id="252671"/>
    <lineage>
        <taxon>Eukaryota</taxon>
        <taxon>Metazoa</taxon>
        <taxon>Cnidaria</taxon>
        <taxon>Hydrozoa</taxon>
        <taxon>Hydroidolina</taxon>
        <taxon>Leptothecata</taxon>
        <taxon>Obeliida</taxon>
        <taxon>Clytiidae</taxon>
        <taxon>Clytia</taxon>
    </lineage>
</organism>
<dbReference type="PROSITE" id="PS51076">
    <property type="entry name" value="MH2"/>
    <property type="match status" value="1"/>
</dbReference>
<dbReference type="GO" id="GO:0005737">
    <property type="term" value="C:cytoplasm"/>
    <property type="evidence" value="ECO:0007669"/>
    <property type="project" value="UniProtKB-SubCell"/>
</dbReference>
<feature type="compositionally biased region" description="Low complexity" evidence="10">
    <location>
        <begin position="436"/>
        <end position="476"/>
    </location>
</feature>
<keyword evidence="6" id="KW-0238">DNA-binding</keyword>
<dbReference type="SMART" id="SM00523">
    <property type="entry name" value="DWA"/>
    <property type="match status" value="1"/>
</dbReference>
<dbReference type="InterPro" id="IPR013019">
    <property type="entry name" value="MAD_homology_MH1"/>
</dbReference>
<dbReference type="Proteomes" id="UP000594262">
    <property type="component" value="Unplaced"/>
</dbReference>
<dbReference type="CDD" id="cd10492">
    <property type="entry name" value="MH1_SMAD_4"/>
    <property type="match status" value="1"/>
</dbReference>
<dbReference type="InterPro" id="IPR001132">
    <property type="entry name" value="SMAD_dom_Dwarfin-type"/>
</dbReference>
<feature type="compositionally biased region" description="Pro residues" evidence="10">
    <location>
        <begin position="286"/>
        <end position="299"/>
    </location>
</feature>
<evidence type="ECO:0000256" key="6">
    <source>
        <dbReference type="ARBA" id="ARBA00023125"/>
    </source>
</evidence>
<protein>
    <recommendedName>
        <fullName evidence="9">Mothers against decapentaplegic homolog</fullName>
        <shortName evidence="9">MAD homolog</shortName>
        <shortName evidence="9">Mothers against DPP homolog</shortName>
    </recommendedName>
    <alternativeName>
        <fullName evidence="9">SMAD family member</fullName>
    </alternativeName>
</protein>
<dbReference type="InterPro" id="IPR036578">
    <property type="entry name" value="SMAD_MH1_sf"/>
</dbReference>
<feature type="compositionally biased region" description="Polar residues" evidence="10">
    <location>
        <begin position="143"/>
        <end position="155"/>
    </location>
</feature>
<feature type="compositionally biased region" description="Low complexity" evidence="10">
    <location>
        <begin position="378"/>
        <end position="394"/>
    </location>
</feature>
<keyword evidence="8 9" id="KW-0539">Nucleus</keyword>
<dbReference type="GO" id="GO:0000978">
    <property type="term" value="F:RNA polymerase II cis-regulatory region sequence-specific DNA binding"/>
    <property type="evidence" value="ECO:0007669"/>
    <property type="project" value="TreeGrafter"/>
</dbReference>
<dbReference type="InterPro" id="IPR017855">
    <property type="entry name" value="SMAD-like_dom_sf"/>
</dbReference>
<dbReference type="Pfam" id="PF03166">
    <property type="entry name" value="MH2"/>
    <property type="match status" value="1"/>
</dbReference>
<evidence type="ECO:0000256" key="2">
    <source>
        <dbReference type="ARBA" id="ARBA00022490"/>
    </source>
</evidence>
<evidence type="ECO:0000256" key="9">
    <source>
        <dbReference type="RuleBase" id="RU361195"/>
    </source>
</evidence>
<feature type="compositionally biased region" description="Polar residues" evidence="10">
    <location>
        <begin position="343"/>
        <end position="377"/>
    </location>
</feature>
<evidence type="ECO:0000256" key="8">
    <source>
        <dbReference type="ARBA" id="ARBA00023242"/>
    </source>
</evidence>
<dbReference type="GO" id="GO:0009653">
    <property type="term" value="P:anatomical structure morphogenesis"/>
    <property type="evidence" value="ECO:0007669"/>
    <property type="project" value="TreeGrafter"/>
</dbReference>
<dbReference type="PANTHER" id="PTHR13703">
    <property type="entry name" value="SMAD"/>
    <property type="match status" value="1"/>
</dbReference>
<dbReference type="SMART" id="SM00524">
    <property type="entry name" value="DWB"/>
    <property type="match status" value="1"/>
</dbReference>
<reference evidence="13" key="1">
    <citation type="submission" date="2021-01" db="UniProtKB">
        <authorList>
            <consortium name="EnsemblMetazoa"/>
        </authorList>
    </citation>
    <scope>IDENTIFICATION</scope>
</reference>
<accession>A0A7M5WRX6</accession>